<dbReference type="SUPFAM" id="SSF46992">
    <property type="entry name" value="Ribosomal protein S20"/>
    <property type="match status" value="1"/>
</dbReference>
<evidence type="ECO:0000313" key="9">
    <source>
        <dbReference type="EMBL" id="QCT73359.1"/>
    </source>
</evidence>
<keyword evidence="6 8" id="KW-0687">Ribonucleoprotein</keyword>
<dbReference type="InterPro" id="IPR036510">
    <property type="entry name" value="Ribosomal_bS20_sf"/>
</dbReference>
<dbReference type="HAMAP" id="MF_00500">
    <property type="entry name" value="Ribosomal_bS20"/>
    <property type="match status" value="1"/>
</dbReference>
<dbReference type="Proteomes" id="UP000218387">
    <property type="component" value="Chromosome"/>
</dbReference>
<dbReference type="PANTHER" id="PTHR33398:SF1">
    <property type="entry name" value="SMALL RIBOSOMAL SUBUNIT PROTEIN BS20C"/>
    <property type="match status" value="1"/>
</dbReference>
<dbReference type="GO" id="GO:0003735">
    <property type="term" value="F:structural constituent of ribosome"/>
    <property type="evidence" value="ECO:0007669"/>
    <property type="project" value="InterPro"/>
</dbReference>
<dbReference type="RefSeq" id="WP_013381760.1">
    <property type="nucleotide sequence ID" value="NZ_CP029487.1"/>
</dbReference>
<dbReference type="EMBL" id="CP029487">
    <property type="protein sequence ID" value="QCT73359.1"/>
    <property type="molecule type" value="Genomic_DNA"/>
</dbReference>
<keyword evidence="10" id="KW-1185">Reference proteome</keyword>
<evidence type="ECO:0000256" key="2">
    <source>
        <dbReference type="ARBA" id="ARBA00007634"/>
    </source>
</evidence>
<proteinExistence type="inferred from homology"/>
<keyword evidence="3 8" id="KW-0699">rRNA-binding</keyword>
<dbReference type="FunFam" id="1.20.58.110:FF:000001">
    <property type="entry name" value="30S ribosomal protein S20"/>
    <property type="match status" value="1"/>
</dbReference>
<gene>
    <name evidence="8" type="primary">rpsT</name>
    <name evidence="9" type="ORF">CPZ25_019235</name>
</gene>
<evidence type="ECO:0000256" key="1">
    <source>
        <dbReference type="ARBA" id="ARBA00003134"/>
    </source>
</evidence>
<dbReference type="Gene3D" id="1.20.58.110">
    <property type="entry name" value="Ribosomal protein S20"/>
    <property type="match status" value="1"/>
</dbReference>
<organism evidence="9 10">
    <name type="scientific">Eubacterium maltosivorans</name>
    <dbReference type="NCBI Taxonomy" id="2041044"/>
    <lineage>
        <taxon>Bacteria</taxon>
        <taxon>Bacillati</taxon>
        <taxon>Bacillota</taxon>
        <taxon>Clostridia</taxon>
        <taxon>Eubacteriales</taxon>
        <taxon>Eubacteriaceae</taxon>
        <taxon>Eubacterium</taxon>
    </lineage>
</organism>
<evidence type="ECO:0000256" key="8">
    <source>
        <dbReference type="HAMAP-Rule" id="MF_00500"/>
    </source>
</evidence>
<comment type="function">
    <text evidence="1 8">Binds directly to 16S ribosomal RNA.</text>
</comment>
<dbReference type="PANTHER" id="PTHR33398">
    <property type="entry name" value="30S RIBOSOMAL PROTEIN S20"/>
    <property type="match status" value="1"/>
</dbReference>
<comment type="similarity">
    <text evidence="2 8">Belongs to the bacterial ribosomal protein bS20 family.</text>
</comment>
<evidence type="ECO:0000256" key="7">
    <source>
        <dbReference type="ARBA" id="ARBA00035136"/>
    </source>
</evidence>
<evidence type="ECO:0000256" key="5">
    <source>
        <dbReference type="ARBA" id="ARBA00022980"/>
    </source>
</evidence>
<keyword evidence="5 8" id="KW-0689">Ribosomal protein</keyword>
<dbReference type="GO" id="GO:0006412">
    <property type="term" value="P:translation"/>
    <property type="evidence" value="ECO:0007669"/>
    <property type="project" value="UniProtKB-UniRule"/>
</dbReference>
<name>A0A4P9CCE3_EUBML</name>
<evidence type="ECO:0000313" key="10">
    <source>
        <dbReference type="Proteomes" id="UP000218387"/>
    </source>
</evidence>
<dbReference type="KEGG" id="emt:CPZ25_019235"/>
<keyword evidence="4 8" id="KW-0694">RNA-binding</keyword>
<dbReference type="GO" id="GO:0070181">
    <property type="term" value="F:small ribosomal subunit rRNA binding"/>
    <property type="evidence" value="ECO:0007669"/>
    <property type="project" value="TreeGrafter"/>
</dbReference>
<dbReference type="AlphaFoldDB" id="A0A4P9CCE3"/>
<dbReference type="InterPro" id="IPR002583">
    <property type="entry name" value="Ribosomal_bS20"/>
</dbReference>
<accession>A0A4P9CCE3</accession>
<dbReference type="GO" id="GO:0015935">
    <property type="term" value="C:small ribosomal subunit"/>
    <property type="evidence" value="ECO:0007669"/>
    <property type="project" value="TreeGrafter"/>
</dbReference>
<protein>
    <recommendedName>
        <fullName evidence="7 8">Small ribosomal subunit protein bS20</fullName>
    </recommendedName>
</protein>
<evidence type="ECO:0000256" key="3">
    <source>
        <dbReference type="ARBA" id="ARBA00022730"/>
    </source>
</evidence>
<dbReference type="GO" id="GO:0005829">
    <property type="term" value="C:cytosol"/>
    <property type="evidence" value="ECO:0007669"/>
    <property type="project" value="TreeGrafter"/>
</dbReference>
<dbReference type="Pfam" id="PF01649">
    <property type="entry name" value="Ribosomal_S20p"/>
    <property type="match status" value="1"/>
</dbReference>
<reference evidence="9 10" key="1">
    <citation type="submission" date="2018-05" db="EMBL/GenBank/DDBJ databases">
        <title>Genome comparison of Eubacterium sp.</title>
        <authorList>
            <person name="Feng Y."/>
            <person name="Sanchez-Andrea I."/>
            <person name="Stams A.J.M."/>
            <person name="De Vos W.M."/>
        </authorList>
    </citation>
    <scope>NUCLEOTIDE SEQUENCE [LARGE SCALE GENOMIC DNA]</scope>
    <source>
        <strain evidence="9 10">YI</strain>
    </source>
</reference>
<evidence type="ECO:0000256" key="4">
    <source>
        <dbReference type="ARBA" id="ARBA00022884"/>
    </source>
</evidence>
<dbReference type="GeneID" id="68364436"/>
<evidence type="ECO:0000256" key="6">
    <source>
        <dbReference type="ARBA" id="ARBA00023274"/>
    </source>
</evidence>
<sequence length="88" mass="9690">MANIKSAIKRAKTNEKARLRNKAVKTNLKTTIKKFDAAVAEGDQAKAEEAFRLAVKKLDMAVTKHVIHKNAASRKKSTLARALNGMTE</sequence>
<dbReference type="NCBIfam" id="TIGR00029">
    <property type="entry name" value="S20"/>
    <property type="match status" value="1"/>
</dbReference>